<reference evidence="3" key="1">
    <citation type="submission" date="2016-11" db="UniProtKB">
        <authorList>
            <consortium name="WormBaseParasite"/>
        </authorList>
    </citation>
    <scope>IDENTIFICATION</scope>
</reference>
<keyword evidence="2" id="KW-1185">Reference proteome</keyword>
<feature type="region of interest" description="Disordered" evidence="1">
    <location>
        <begin position="34"/>
        <end position="61"/>
    </location>
</feature>
<dbReference type="AlphaFoldDB" id="A0A1I7WG81"/>
<name>A0A1I7WG81_HETBA</name>
<evidence type="ECO:0000313" key="3">
    <source>
        <dbReference type="WBParaSite" id="Hba_03998"/>
    </source>
</evidence>
<dbReference type="WBParaSite" id="Hba_03998">
    <property type="protein sequence ID" value="Hba_03998"/>
    <property type="gene ID" value="Hba_03998"/>
</dbReference>
<accession>A0A1I7WG81</accession>
<evidence type="ECO:0000313" key="2">
    <source>
        <dbReference type="Proteomes" id="UP000095283"/>
    </source>
</evidence>
<organism evidence="2 3">
    <name type="scientific">Heterorhabditis bacteriophora</name>
    <name type="common">Entomopathogenic nematode worm</name>
    <dbReference type="NCBI Taxonomy" id="37862"/>
    <lineage>
        <taxon>Eukaryota</taxon>
        <taxon>Metazoa</taxon>
        <taxon>Ecdysozoa</taxon>
        <taxon>Nematoda</taxon>
        <taxon>Chromadorea</taxon>
        <taxon>Rhabditida</taxon>
        <taxon>Rhabditina</taxon>
        <taxon>Rhabditomorpha</taxon>
        <taxon>Strongyloidea</taxon>
        <taxon>Heterorhabditidae</taxon>
        <taxon>Heterorhabditis</taxon>
    </lineage>
</organism>
<evidence type="ECO:0000256" key="1">
    <source>
        <dbReference type="SAM" id="MobiDB-lite"/>
    </source>
</evidence>
<sequence length="61" mass="6802">MEILAVVEDYLLALFVGAQTIYLSGHSQAIGRCARPTEESCRRTATERQEGDNSQSEEAHY</sequence>
<proteinExistence type="predicted"/>
<protein>
    <submittedName>
        <fullName evidence="3">Uncharacterized protein</fullName>
    </submittedName>
</protein>
<feature type="compositionally biased region" description="Basic and acidic residues" evidence="1">
    <location>
        <begin position="35"/>
        <end position="61"/>
    </location>
</feature>
<dbReference type="Proteomes" id="UP000095283">
    <property type="component" value="Unplaced"/>
</dbReference>